<gene>
    <name evidence="1" type="ORF">QFC20_004714</name>
</gene>
<evidence type="ECO:0000313" key="2">
    <source>
        <dbReference type="Proteomes" id="UP001230649"/>
    </source>
</evidence>
<reference evidence="1" key="1">
    <citation type="submission" date="2023-04" db="EMBL/GenBank/DDBJ databases">
        <title>Draft Genome sequencing of Naganishia species isolated from polar environments using Oxford Nanopore Technology.</title>
        <authorList>
            <person name="Leo P."/>
            <person name="Venkateswaran K."/>
        </authorList>
    </citation>
    <scope>NUCLEOTIDE SEQUENCE</scope>
    <source>
        <strain evidence="1">MNA-CCFEE 5262</strain>
    </source>
</reference>
<sequence>MGLIRDHILPQPASFARKKEFKLEGVLGLGAFGKVVRATWKKAPPPGPSVRDVALKIIPKKLVKGNEEQVFDEMEVLKDLDHPNIVRRLEFPYILHRPLKSSSGRSRHYIVFELAVGGELFDRILSKGRFTEADAIEALKQVLEAVTYLHSHDVVHRDLKPENILYRTKEEHSGLVLCDFGVARHLEPDHEFVASAAGSLGYAAPEVLLGKEHGKPVDLWSIGIITYVLLCGYTPFRSDDPKELVRETARGRLDFHDVYWSNVSEEAKDFIRALVVIDPSKRLTAEEALHHPWIESGGKHVQHDLHPVISRHMTSSGDRWRKATRTISAAKRFQSYASAGSGGFAGSATSPPAHTPVVKEERHDEEGSDDDGYYETADESESPRHVHEPIARSDDPQSGAFGNPVHGPEDGVADGHAGFSSDDEAEVNDLSKKTAVLEV</sequence>
<evidence type="ECO:0000313" key="1">
    <source>
        <dbReference type="EMBL" id="KAJ9103710.1"/>
    </source>
</evidence>
<organism evidence="1 2">
    <name type="scientific">Naganishia adeliensis</name>
    <dbReference type="NCBI Taxonomy" id="92952"/>
    <lineage>
        <taxon>Eukaryota</taxon>
        <taxon>Fungi</taxon>
        <taxon>Dikarya</taxon>
        <taxon>Basidiomycota</taxon>
        <taxon>Agaricomycotina</taxon>
        <taxon>Tremellomycetes</taxon>
        <taxon>Filobasidiales</taxon>
        <taxon>Filobasidiaceae</taxon>
        <taxon>Naganishia</taxon>
    </lineage>
</organism>
<proteinExistence type="predicted"/>
<keyword evidence="2" id="KW-1185">Reference proteome</keyword>
<protein>
    <submittedName>
        <fullName evidence="1">Uncharacterized protein</fullName>
    </submittedName>
</protein>
<comment type="caution">
    <text evidence="1">The sequence shown here is derived from an EMBL/GenBank/DDBJ whole genome shotgun (WGS) entry which is preliminary data.</text>
</comment>
<name>A0ACC2VXW0_9TREE</name>
<accession>A0ACC2VXW0</accession>
<dbReference type="EMBL" id="JASBWS010000057">
    <property type="protein sequence ID" value="KAJ9103710.1"/>
    <property type="molecule type" value="Genomic_DNA"/>
</dbReference>
<dbReference type="Proteomes" id="UP001230649">
    <property type="component" value="Unassembled WGS sequence"/>
</dbReference>